<evidence type="ECO:0000313" key="4">
    <source>
        <dbReference type="WormBase" id="Y50D4A.1d"/>
    </source>
</evidence>
<reference evidence="2 3" key="1">
    <citation type="journal article" date="1998" name="Science">
        <title>Genome sequence of the nematode C. elegans: a platform for investigating biology.</title>
        <authorList>
            <consortium name="The C. elegans sequencing consortium"/>
            <person name="Sulson J.E."/>
            <person name="Waterston R."/>
        </authorList>
    </citation>
    <scope>NUCLEOTIDE SEQUENCE [LARGE SCALE GENOMIC DNA]</scope>
    <source>
        <strain evidence="2 3">Bristol N2</strain>
    </source>
</reference>
<dbReference type="AlphaFoldDB" id="A0A0K3AVC2"/>
<feature type="region of interest" description="Disordered" evidence="1">
    <location>
        <begin position="577"/>
        <end position="735"/>
    </location>
</feature>
<feature type="compositionally biased region" description="Basic residues" evidence="1">
    <location>
        <begin position="698"/>
        <end position="707"/>
    </location>
</feature>
<proteinExistence type="predicted"/>
<dbReference type="RefSeq" id="NP_001300261.1">
    <property type="nucleotide sequence ID" value="NM_001313332.1"/>
</dbReference>
<dbReference type="Bgee" id="WBGene00021735">
    <property type="expression patterns" value="Expressed in germ line (C elegans) and 4 other cell types or tissues"/>
</dbReference>
<name>A0A0K3AVC2_CAEEL</name>
<dbReference type="OrthoDB" id="5872911at2759"/>
<dbReference type="GeneID" id="178618"/>
<feature type="compositionally biased region" description="Basic and acidic residues" evidence="1">
    <location>
        <begin position="613"/>
        <end position="624"/>
    </location>
</feature>
<evidence type="ECO:0000256" key="1">
    <source>
        <dbReference type="SAM" id="MobiDB-lite"/>
    </source>
</evidence>
<sequence length="735" mass="85212">MKLAKAPEYISPKKTDRHIFKHQEEHHFWPKLCDGLPHRPACTIKMRAISMMTSSFMENLEWSRLAEEIKAKLHTYETNDDLTMQKAQKLLEKGYAASHVAEILNVSNGKMSSMASKLRTLEARNDPTMIHAFYESTVYFGLKLKKLRRAITTNDDYRIESVRRKVRLEEIGLQLHISEQKCKDLLKIVIETIRTKYTESLEEAGLDEDEAWSKALALVDSRPPIEESQLYKALEIICKHIEKAETTGSLLSHEQLPSIIKSHGITGFQSDRSEYAYLHFRLCGLLMHQLTTGFFEHLRREFPLQIKLHCLLWSYKRLDVWEKICVEEGKTRYETVLKSEIANPLASKMTLKFLKNEKVVEWISDPRPPKNRQKAATRRLETAIESFILYSYNKFGETFKFPAKFRRILHTSKTVRSVLEVVSDPENAEFLSIKEARKTVEDASGCKIAVKIKNKRIVPKLKDESDASEDGESENSDSEDLIKHSHSIERSAFEERRDEIEKVLQRADPSKIRAKFRKKDEIPEEILLSKELRQQKRAMTRAAEKLERLEAKICSAEFIDDGSGCSYSQVDEDLLEREKKRKRKKSEASEVVIGTDQLDTAEDLQGSKKKKHAEVLEGKDHEDTGCSDSQQVMDPEVCEDLVEKEKKKKRKRKISEASEVVIGMNQMERAEDLQRSKKKKHAEILEGNDHEDSENLKKRSKKKKKRKDHDAEFDAELDLDSENLDEEPKKRKKHC</sequence>
<dbReference type="Proteomes" id="UP000001940">
    <property type="component" value="Chromosome V"/>
</dbReference>
<dbReference type="AGR" id="WB:WBGene00021735"/>
<accession>A0A0K3AVC2</accession>
<dbReference type="WormBase" id="Y50D4A.1d">
    <property type="protein sequence ID" value="CE50999"/>
    <property type="gene ID" value="WBGene00021735"/>
</dbReference>
<organism evidence="2 3">
    <name type="scientific">Caenorhabditis elegans</name>
    <dbReference type="NCBI Taxonomy" id="6239"/>
    <lineage>
        <taxon>Eukaryota</taxon>
        <taxon>Metazoa</taxon>
        <taxon>Ecdysozoa</taxon>
        <taxon>Nematoda</taxon>
        <taxon>Chromadorea</taxon>
        <taxon>Rhabditida</taxon>
        <taxon>Rhabditina</taxon>
        <taxon>Rhabditomorpha</taxon>
        <taxon>Rhabditoidea</taxon>
        <taxon>Rhabditidae</taxon>
        <taxon>Peloderinae</taxon>
        <taxon>Caenorhabditis</taxon>
    </lineage>
</organism>
<dbReference type="ExpressionAtlas" id="A0A0K3AVC2">
    <property type="expression patterns" value="baseline and differential"/>
</dbReference>
<evidence type="ECO:0000313" key="2">
    <source>
        <dbReference type="EMBL" id="CTQ86960.1"/>
    </source>
</evidence>
<protein>
    <submittedName>
        <fullName evidence="2">Fanconi-associated nuclease</fullName>
    </submittedName>
</protein>
<feature type="compositionally biased region" description="Basic and acidic residues" evidence="1">
    <location>
        <begin position="682"/>
        <end position="697"/>
    </location>
</feature>
<feature type="region of interest" description="Disordered" evidence="1">
    <location>
        <begin position="461"/>
        <end position="488"/>
    </location>
</feature>
<gene>
    <name evidence="2" type="ORF">CELE_Y50D4A.1</name>
    <name evidence="2 4" type="ORF">Y50D4A.1</name>
</gene>
<dbReference type="EMBL" id="BX284605">
    <property type="protein sequence ID" value="CTQ86960.1"/>
    <property type="molecule type" value="Genomic_DNA"/>
</dbReference>
<dbReference type="CTD" id="178618"/>
<feature type="compositionally biased region" description="Acidic residues" evidence="1">
    <location>
        <begin position="711"/>
        <end position="725"/>
    </location>
</feature>
<evidence type="ECO:0000313" key="3">
    <source>
        <dbReference type="Proteomes" id="UP000001940"/>
    </source>
</evidence>
<feature type="compositionally biased region" description="Acidic residues" evidence="1">
    <location>
        <begin position="466"/>
        <end position="479"/>
    </location>
</feature>
<keyword evidence="3" id="KW-1185">Reference proteome</keyword>